<feature type="compositionally biased region" description="Polar residues" evidence="3">
    <location>
        <begin position="1122"/>
        <end position="1137"/>
    </location>
</feature>
<dbReference type="PROSITE" id="PS51155">
    <property type="entry name" value="CHIT_BIND_RR_2"/>
    <property type="match status" value="1"/>
</dbReference>
<feature type="compositionally biased region" description="Low complexity" evidence="3">
    <location>
        <begin position="1074"/>
        <end position="1085"/>
    </location>
</feature>
<feature type="region of interest" description="Disordered" evidence="3">
    <location>
        <begin position="93"/>
        <end position="163"/>
    </location>
</feature>
<evidence type="ECO:0000256" key="3">
    <source>
        <dbReference type="SAM" id="MobiDB-lite"/>
    </source>
</evidence>
<feature type="region of interest" description="Disordered" evidence="3">
    <location>
        <begin position="1424"/>
        <end position="1444"/>
    </location>
</feature>
<dbReference type="VEuPathDB" id="VectorBase:LOC119174625"/>
<evidence type="ECO:0000256" key="1">
    <source>
        <dbReference type="ARBA" id="ARBA00022460"/>
    </source>
</evidence>
<dbReference type="InterPro" id="IPR000618">
    <property type="entry name" value="Insect_cuticle"/>
</dbReference>
<feature type="region of interest" description="Disordered" evidence="3">
    <location>
        <begin position="1399"/>
        <end position="1418"/>
    </location>
</feature>
<sequence length="1515" mass="159307">MQPTHEDIREGINSPMPYGFKYGAYGDDGGGHTREESADGSGRVVGSYTIFSPEGFLRRVFYEADENGFRARVETNEPGTKTSNPADVTIVSTADGGGPAGGGGVSGGTRDTPLPGGSTTRPVKTTSPDAEGTTNEVTETTTGLPPGYVLPERYRPNASRRPSGAELLTSRILTVDRPVDGDQVYPGRPGFDTDTNALNPPPPGIHTGAPPAGIVPVGPVQVTRVPGRPGVTPGPRPRTQINYGPSKDSFGQFDGGFAQGGGPSRPSFDEPFRVPGGSSGGIFSPSQVSPKGGFSGSQGFGPSAARGGGGPGSRSPFADAGSPKGTGPGSFGTRRPGVNYPGAFSGGADIGQSVPSVPGYQGGAGQQYQPPGLGVPLFTRVTQDSQKFPGRVDYSAQPGFRGPVQTGAPGAPGVFVGPSVSSRPSFGGRAPFGGPRFGPGGSFSGVPANQFDTQGPGDKRFGGPGQLSFQGGQAGNQGFPFGPGSTIGADIDGGSGADSSNEDGFAPNDPRRPFLFRNEDERTATPTGPATRGGAGQGDGSYAIQVDNGKIQSVDFRPGSRPFQRTGPGNRFAANRGPFRRPALGATHREDPFRPYKPPPLESSHQDPIFVPQSFSGPSSSTTSFDDAEPQRIDGFKYQQQAPGFGGSRSPDGFTGNYPYRNTYSSGGSQPPTGARDQFPGRPQQSFSPFANGRPVPGVPTSNFPNPRNHFANRFFDRTPAGTLGTPVGSPAGFSPPSLVSMEVIRYGPQGPKVQSFNGSALPGSLAPPGNLPQVGGPLKPTRFPGNPFLANRLLPRPPVPVKGNANRVLYSEAPQQATLPRRHGEPKGNKDDYGGAFEGLIRDERPDLLQLKPKQKPSSSAQSQPGGNFDFLEDLLPFYEKDLDIGKKPNEAANGGDRKPVIHKPIVPEHRDLLCDDDEPRFPGSGQKSPDDLVRRPECINKSKHQDGGSGEGVKSDGKNVEAPVDPDEEFLNYRNPFSGVLPSLGAPEKVDRDSKQFQRPFLDTDKKVIPVLIDQIGPAVVLDGAVGTNRNGLGPSTGESDIPDRSSPELGAGSPVEGRRGFGHNGVFRTNFGPFSGSSSGQFGPRGAGPGQGFGSASGPRAQDGNFLRFPYAPGRSGNDLRNTQDPFNRNSQHFGDQDLSPQPPQQTLRFGQRLSGVRNPNSLVPSRRLPSVQQQPEKRIYFPPPPLHRKAVLSPPDVPGGLGNSFNGRGPFSFSQSQGVTRAGQPTVGSFQPGARAQGNDGAVLPRFGFVDSRQFRPRPSAGDVSGREDVGGDVDTLQKFVHDNSPPPASFSFSDAKKSPLVPRRPSLSDGRRKTLNSPSGDAGKGGQGQVTREAPEGAPRQDPASLSRRPFPDGNARITEDLDSRTPNAVRGPFNFVDTRVPLDVARQRVVQRRPQAFDSPRQPGSLPARADAPALQGIPEDSILDDGRQGGFDGAPEDVTRQILPTNRRVGGINGELIGPAVIIPQTGPVRQPVQTPRPILLKVERVPLGGTAIPEDLVSDKNPQDIQV</sequence>
<reference evidence="4" key="1">
    <citation type="journal article" date="2020" name="Cell">
        <title>Large-Scale Comparative Analyses of Tick Genomes Elucidate Their Genetic Diversity and Vector Capacities.</title>
        <authorList>
            <consortium name="Tick Genome and Microbiome Consortium (TIGMIC)"/>
            <person name="Jia N."/>
            <person name="Wang J."/>
            <person name="Shi W."/>
            <person name="Du L."/>
            <person name="Sun Y."/>
            <person name="Zhan W."/>
            <person name="Jiang J.F."/>
            <person name="Wang Q."/>
            <person name="Zhang B."/>
            <person name="Ji P."/>
            <person name="Bell-Sakyi L."/>
            <person name="Cui X.M."/>
            <person name="Yuan T.T."/>
            <person name="Jiang B.G."/>
            <person name="Yang W.F."/>
            <person name="Lam T.T."/>
            <person name="Chang Q.C."/>
            <person name="Ding S.J."/>
            <person name="Wang X.J."/>
            <person name="Zhu J.G."/>
            <person name="Ruan X.D."/>
            <person name="Zhao L."/>
            <person name="Wei J.T."/>
            <person name="Ye R.Z."/>
            <person name="Que T.C."/>
            <person name="Du C.H."/>
            <person name="Zhou Y.H."/>
            <person name="Cheng J.X."/>
            <person name="Dai P.F."/>
            <person name="Guo W.B."/>
            <person name="Han X.H."/>
            <person name="Huang E.J."/>
            <person name="Li L.F."/>
            <person name="Wei W."/>
            <person name="Gao Y.C."/>
            <person name="Liu J.Z."/>
            <person name="Shao H.Z."/>
            <person name="Wang X."/>
            <person name="Wang C.C."/>
            <person name="Yang T.C."/>
            <person name="Huo Q.B."/>
            <person name="Li W."/>
            <person name="Chen H.Y."/>
            <person name="Chen S.E."/>
            <person name="Zhou L.G."/>
            <person name="Ni X.B."/>
            <person name="Tian J.H."/>
            <person name="Sheng Y."/>
            <person name="Liu T."/>
            <person name="Pan Y.S."/>
            <person name="Xia L.Y."/>
            <person name="Li J."/>
            <person name="Zhao F."/>
            <person name="Cao W.C."/>
        </authorList>
    </citation>
    <scope>NUCLEOTIDE SEQUENCE</scope>
    <source>
        <strain evidence="4">Rmic-2018</strain>
    </source>
</reference>
<name>A0A9J6DJ40_RHIMP</name>
<proteinExistence type="predicted"/>
<feature type="compositionally biased region" description="Low complexity" evidence="3">
    <location>
        <begin position="614"/>
        <end position="625"/>
    </location>
</feature>
<feature type="compositionally biased region" description="Polar residues" evidence="3">
    <location>
        <begin position="117"/>
        <end position="128"/>
    </location>
</feature>
<feature type="compositionally biased region" description="Gly residues" evidence="3">
    <location>
        <begin position="1086"/>
        <end position="1098"/>
    </location>
</feature>
<feature type="region of interest" description="Disordered" evidence="3">
    <location>
        <begin position="1026"/>
        <end position="1378"/>
    </location>
</feature>
<feature type="compositionally biased region" description="Basic and acidic residues" evidence="3">
    <location>
        <begin position="930"/>
        <end position="948"/>
    </location>
</feature>
<dbReference type="EMBL" id="JABSTU010000009">
    <property type="protein sequence ID" value="KAH8022244.1"/>
    <property type="molecule type" value="Genomic_DNA"/>
</dbReference>
<protein>
    <submittedName>
        <fullName evidence="4">Uncharacterized protein</fullName>
    </submittedName>
</protein>
<feature type="compositionally biased region" description="Gly residues" evidence="3">
    <location>
        <begin position="95"/>
        <end position="107"/>
    </location>
</feature>
<evidence type="ECO:0000313" key="4">
    <source>
        <dbReference type="EMBL" id="KAH8022244.1"/>
    </source>
</evidence>
<feature type="region of interest" description="Disordered" evidence="3">
    <location>
        <begin position="225"/>
        <end position="376"/>
    </location>
</feature>
<feature type="compositionally biased region" description="Low complexity" evidence="3">
    <location>
        <begin position="225"/>
        <end position="239"/>
    </location>
</feature>
<comment type="caution">
    <text evidence="4">The sequence shown here is derived from an EMBL/GenBank/DDBJ whole genome shotgun (WGS) entry which is preliminary data.</text>
</comment>
<reference evidence="4" key="2">
    <citation type="submission" date="2021-09" db="EMBL/GenBank/DDBJ databases">
        <authorList>
            <person name="Jia N."/>
            <person name="Wang J."/>
            <person name="Shi W."/>
            <person name="Du L."/>
            <person name="Sun Y."/>
            <person name="Zhan W."/>
            <person name="Jiang J."/>
            <person name="Wang Q."/>
            <person name="Zhang B."/>
            <person name="Ji P."/>
            <person name="Sakyi L.B."/>
            <person name="Cui X."/>
            <person name="Yuan T."/>
            <person name="Jiang B."/>
            <person name="Yang W."/>
            <person name="Lam T.T.-Y."/>
            <person name="Chang Q."/>
            <person name="Ding S."/>
            <person name="Wang X."/>
            <person name="Zhu J."/>
            <person name="Ruan X."/>
            <person name="Zhao L."/>
            <person name="Wei J."/>
            <person name="Que T."/>
            <person name="Du C."/>
            <person name="Cheng J."/>
            <person name="Dai P."/>
            <person name="Han X."/>
            <person name="Huang E."/>
            <person name="Gao Y."/>
            <person name="Liu J."/>
            <person name="Shao H."/>
            <person name="Ye R."/>
            <person name="Li L."/>
            <person name="Wei W."/>
            <person name="Wang X."/>
            <person name="Wang C."/>
            <person name="Huo Q."/>
            <person name="Li W."/>
            <person name="Guo W."/>
            <person name="Chen H."/>
            <person name="Chen S."/>
            <person name="Zhou L."/>
            <person name="Zhou L."/>
            <person name="Ni X."/>
            <person name="Tian J."/>
            <person name="Zhou Y."/>
            <person name="Sheng Y."/>
            <person name="Liu T."/>
            <person name="Pan Y."/>
            <person name="Xia L."/>
            <person name="Li J."/>
            <person name="Zhao F."/>
            <person name="Cao W."/>
        </authorList>
    </citation>
    <scope>NUCLEOTIDE SEQUENCE</scope>
    <source>
        <strain evidence="4">Rmic-2018</strain>
        <tissue evidence="4">Larvae</tissue>
    </source>
</reference>
<dbReference type="InterPro" id="IPR031311">
    <property type="entry name" value="CHIT_BIND_RR_consensus"/>
</dbReference>
<keyword evidence="1 2" id="KW-0193">Cuticle</keyword>
<dbReference type="Proteomes" id="UP000821866">
    <property type="component" value="Chromosome 7"/>
</dbReference>
<accession>A0A9J6DJ40</accession>
<organism evidence="4 5">
    <name type="scientific">Rhipicephalus microplus</name>
    <name type="common">Cattle tick</name>
    <name type="synonym">Boophilus microplus</name>
    <dbReference type="NCBI Taxonomy" id="6941"/>
    <lineage>
        <taxon>Eukaryota</taxon>
        <taxon>Metazoa</taxon>
        <taxon>Ecdysozoa</taxon>
        <taxon>Arthropoda</taxon>
        <taxon>Chelicerata</taxon>
        <taxon>Arachnida</taxon>
        <taxon>Acari</taxon>
        <taxon>Parasitiformes</taxon>
        <taxon>Ixodida</taxon>
        <taxon>Ixodoidea</taxon>
        <taxon>Ixodidae</taxon>
        <taxon>Rhipicephalinae</taxon>
        <taxon>Rhipicephalus</taxon>
        <taxon>Boophilus</taxon>
    </lineage>
</organism>
<keyword evidence="5" id="KW-1185">Reference proteome</keyword>
<feature type="compositionally biased region" description="Basic and acidic residues" evidence="3">
    <location>
        <begin position="509"/>
        <end position="523"/>
    </location>
</feature>
<evidence type="ECO:0000256" key="2">
    <source>
        <dbReference type="PROSITE-ProRule" id="PRU00497"/>
    </source>
</evidence>
<feature type="compositionally biased region" description="Low complexity" evidence="3">
    <location>
        <begin position="281"/>
        <end position="292"/>
    </location>
</feature>
<feature type="region of interest" description="Disordered" evidence="3">
    <location>
        <begin position="755"/>
        <end position="874"/>
    </location>
</feature>
<evidence type="ECO:0000313" key="5">
    <source>
        <dbReference type="Proteomes" id="UP000821866"/>
    </source>
</evidence>
<feature type="compositionally biased region" description="Basic and acidic residues" evidence="3">
    <location>
        <begin position="887"/>
        <end position="915"/>
    </location>
</feature>
<feature type="compositionally biased region" description="Polar residues" evidence="3">
    <location>
        <begin position="660"/>
        <end position="672"/>
    </location>
</feature>
<feature type="compositionally biased region" description="Low complexity" evidence="3">
    <location>
        <begin position="131"/>
        <end position="143"/>
    </location>
</feature>
<feature type="compositionally biased region" description="Basic and acidic residues" evidence="3">
    <location>
        <begin position="823"/>
        <end position="834"/>
    </location>
</feature>
<feature type="region of interest" description="Disordered" evidence="3">
    <location>
        <begin position="887"/>
        <end position="978"/>
    </location>
</feature>
<feature type="compositionally biased region" description="Low complexity" evidence="3">
    <location>
        <begin position="849"/>
        <end position="866"/>
    </location>
</feature>
<dbReference type="Pfam" id="PF00379">
    <property type="entry name" value="Chitin_bind_4"/>
    <property type="match status" value="1"/>
</dbReference>
<dbReference type="PROSITE" id="PS00233">
    <property type="entry name" value="CHIT_BIND_RR_1"/>
    <property type="match status" value="1"/>
</dbReference>
<dbReference type="GO" id="GO:0042302">
    <property type="term" value="F:structural constituent of cuticle"/>
    <property type="evidence" value="ECO:0007669"/>
    <property type="project" value="UniProtKB-UniRule"/>
</dbReference>
<gene>
    <name evidence="4" type="ORF">HPB51_023122</name>
</gene>
<feature type="compositionally biased region" description="Gly residues" evidence="3">
    <location>
        <begin position="253"/>
        <end position="263"/>
    </location>
</feature>
<feature type="region of interest" description="Disordered" evidence="3">
    <location>
        <begin position="426"/>
        <end position="731"/>
    </location>
</feature>